<feature type="transmembrane region" description="Helical" evidence="3">
    <location>
        <begin position="397"/>
        <end position="416"/>
    </location>
</feature>
<evidence type="ECO:0000256" key="2">
    <source>
        <dbReference type="SAM" id="MobiDB-lite"/>
    </source>
</evidence>
<feature type="transmembrane region" description="Helical" evidence="3">
    <location>
        <begin position="461"/>
        <end position="485"/>
    </location>
</feature>
<keyword evidence="3" id="KW-0472">Membrane</keyword>
<feature type="transmembrane region" description="Helical" evidence="3">
    <location>
        <begin position="348"/>
        <end position="376"/>
    </location>
</feature>
<dbReference type="Pfam" id="PF01554">
    <property type="entry name" value="MatE"/>
    <property type="match status" value="1"/>
</dbReference>
<feature type="transmembrane region" description="Helical" evidence="3">
    <location>
        <begin position="736"/>
        <end position="754"/>
    </location>
</feature>
<reference evidence="4" key="1">
    <citation type="submission" date="2014-11" db="EMBL/GenBank/DDBJ databases">
        <authorList>
            <person name="Otto D Thomas"/>
            <person name="Naeem Raeece"/>
        </authorList>
    </citation>
    <scope>NUCLEOTIDE SEQUENCE</scope>
</reference>
<feature type="compositionally biased region" description="Basic and acidic residues" evidence="2">
    <location>
        <begin position="786"/>
        <end position="795"/>
    </location>
</feature>
<feature type="region of interest" description="Disordered" evidence="2">
    <location>
        <begin position="254"/>
        <end position="285"/>
    </location>
</feature>
<feature type="transmembrane region" description="Helical" evidence="3">
    <location>
        <begin position="322"/>
        <end position="342"/>
    </location>
</feature>
<evidence type="ECO:0000313" key="4">
    <source>
        <dbReference type="EMBL" id="CEM30893.1"/>
    </source>
</evidence>
<feature type="transmembrane region" description="Helical" evidence="3">
    <location>
        <begin position="637"/>
        <end position="661"/>
    </location>
</feature>
<feature type="transmembrane region" description="Helical" evidence="3">
    <location>
        <begin position="497"/>
        <end position="521"/>
    </location>
</feature>
<feature type="transmembrane region" description="Helical" evidence="3">
    <location>
        <begin position="558"/>
        <end position="582"/>
    </location>
</feature>
<feature type="compositionally biased region" description="Gly residues" evidence="2">
    <location>
        <begin position="64"/>
        <end position="75"/>
    </location>
</feature>
<sequence>MFNFFGKGKDDRRGSHAGSQAPPGSARNSGDVFDVHRLYEEALGNTDLQDFETPRPVGLPYEEGGLGGFNDGGPGNAQPGPLQHQPSDLGAMYPVSPRFPEFGEKMRARGQSRKSVAMVPSDGLPEDRPRKSVVGFQFHTGGGEEGRRSSSKRQSLRRMGSSMGVASGTHYTPAIPFAPVRPALSNPALRLDLSRVTGSNPSTSTTNLAPPSPGEPPASSSSGYPLATMGPPAEPEFDYQQMSDDPFEHAYYAEGGGASHHPGAGAGGGRETARGDKDKKRGSLAKKKKKKYLYCSQKTDPTERYSSFGALRDLVRVVVPNVLGLFLGVLPMLMNAVGVWIVGGAWDVSILTLSTVIANVCLQAPTVGMAASLGVLVPQALGAHSLPLCALWLRRTLLLLLVLFLPLSICTLKLGALVESRLSSGVPVSLVCLRWLIPACLATAAADAIRGATQAVGAAGPGLLGSLVAAVAHGGILFAFLTGAAGKHVVEDPSARGAAATAAGVATFVSSWFQLLLLVLLSRWSTRARAVVWGKRDETSWLSRDVLRKWGSVIRVGLPLALTCVVECLAFELQTLEVLWLAHSGEAAEEVLLQTALRCCFFALHVVPVGLGLATSTLAGSAVGFGDGVLARVYVKVALTMIAGLFVCASVVLMIFGFPLLKLLGAHEALRGHYALPAFALFEVVCAVTVIQQSALRAAGRIHLLMAGTVLGFYLCTQPLVFVFGLACGFPGTAAVWWATLAGACVQFGFYLLMLQRLDWNACADAAVEEVQQERQLAAAEEEEREKEAAERQKQGADATAAANGGERKPTAASAAGLTSHREPLLSEDIDFRPPTARTNQLQKRQTQAFEEMVGVEEEDEDEESEEGAGGGEEGPFSFRPPNPYALSLHSPRVTGTPSPRFR</sequence>
<evidence type="ECO:0000256" key="1">
    <source>
        <dbReference type="ARBA" id="ARBA00010199"/>
    </source>
</evidence>
<feature type="compositionally biased region" description="Acidic residues" evidence="2">
    <location>
        <begin position="854"/>
        <end position="867"/>
    </location>
</feature>
<accession>A0A0G4GLC3</accession>
<keyword evidence="3" id="KW-0812">Transmembrane</keyword>
<dbReference type="EMBL" id="CDMZ01001326">
    <property type="protein sequence ID" value="CEM30893.1"/>
    <property type="molecule type" value="Genomic_DNA"/>
</dbReference>
<organism evidence="4">
    <name type="scientific">Chromera velia CCMP2878</name>
    <dbReference type="NCBI Taxonomy" id="1169474"/>
    <lineage>
        <taxon>Eukaryota</taxon>
        <taxon>Sar</taxon>
        <taxon>Alveolata</taxon>
        <taxon>Colpodellida</taxon>
        <taxon>Chromeraceae</taxon>
        <taxon>Chromera</taxon>
    </lineage>
</organism>
<proteinExistence type="inferred from homology"/>
<feature type="transmembrane region" description="Helical" evidence="3">
    <location>
        <begin position="703"/>
        <end position="724"/>
    </location>
</feature>
<dbReference type="GO" id="GO:0016020">
    <property type="term" value="C:membrane"/>
    <property type="evidence" value="ECO:0007669"/>
    <property type="project" value="InterPro"/>
</dbReference>
<keyword evidence="3" id="KW-1133">Transmembrane helix</keyword>
<feature type="compositionally biased region" description="Polar residues" evidence="2">
    <location>
        <begin position="894"/>
        <end position="903"/>
    </location>
</feature>
<feature type="region of interest" description="Disordered" evidence="2">
    <location>
        <begin position="194"/>
        <end position="240"/>
    </location>
</feature>
<feature type="compositionally biased region" description="Polar residues" evidence="2">
    <location>
        <begin position="196"/>
        <end position="208"/>
    </location>
</feature>
<feature type="transmembrane region" description="Helical" evidence="3">
    <location>
        <begin position="602"/>
        <end position="625"/>
    </location>
</feature>
<dbReference type="VEuPathDB" id="CryptoDB:Cvel_688"/>
<evidence type="ECO:0000256" key="3">
    <source>
        <dbReference type="SAM" id="Phobius"/>
    </source>
</evidence>
<feature type="region of interest" description="Disordered" evidence="2">
    <location>
        <begin position="775"/>
        <end position="903"/>
    </location>
</feature>
<feature type="transmembrane region" description="Helical" evidence="3">
    <location>
        <begin position="673"/>
        <end position="691"/>
    </location>
</feature>
<feature type="compositionally biased region" description="Basic and acidic residues" evidence="2">
    <location>
        <begin position="271"/>
        <end position="281"/>
    </location>
</feature>
<dbReference type="AlphaFoldDB" id="A0A0G4GLC3"/>
<dbReference type="InterPro" id="IPR002528">
    <property type="entry name" value="MATE_fam"/>
</dbReference>
<feature type="compositionally biased region" description="Polar residues" evidence="2">
    <location>
        <begin position="837"/>
        <end position="849"/>
    </location>
</feature>
<evidence type="ECO:0008006" key="5">
    <source>
        <dbReference type="Google" id="ProtNLM"/>
    </source>
</evidence>
<gene>
    <name evidence="4" type="ORF">Cvel_688</name>
</gene>
<dbReference type="GO" id="GO:0042910">
    <property type="term" value="F:xenobiotic transmembrane transporter activity"/>
    <property type="evidence" value="ECO:0007669"/>
    <property type="project" value="InterPro"/>
</dbReference>
<feature type="region of interest" description="Disordered" evidence="2">
    <location>
        <begin position="1"/>
        <end position="167"/>
    </location>
</feature>
<dbReference type="GO" id="GO:0015297">
    <property type="term" value="F:antiporter activity"/>
    <property type="evidence" value="ECO:0007669"/>
    <property type="project" value="InterPro"/>
</dbReference>
<name>A0A0G4GLC3_9ALVE</name>
<dbReference type="PANTHER" id="PTHR11206">
    <property type="entry name" value="MULTIDRUG RESISTANCE PROTEIN"/>
    <property type="match status" value="1"/>
</dbReference>
<protein>
    <recommendedName>
        <fullName evidence="5">Multidrug and toxin extrusion protein</fullName>
    </recommendedName>
</protein>
<comment type="similarity">
    <text evidence="1">Belongs to the multi antimicrobial extrusion (MATE) (TC 2.A.66.1) family.</text>
</comment>
<feature type="compositionally biased region" description="Gly residues" evidence="2">
    <location>
        <begin position="254"/>
        <end position="270"/>
    </location>
</feature>